<dbReference type="InterPro" id="IPR037923">
    <property type="entry name" value="HTH-like"/>
</dbReference>
<dbReference type="InterPro" id="IPR009057">
    <property type="entry name" value="Homeodomain-like_sf"/>
</dbReference>
<keyword evidence="2" id="KW-0238">DNA-binding</keyword>
<keyword evidence="1" id="KW-0805">Transcription regulation</keyword>
<dbReference type="EMBL" id="JAUEMJ010000007">
    <property type="protein sequence ID" value="MDN3242231.1"/>
    <property type="molecule type" value="Genomic_DNA"/>
</dbReference>
<dbReference type="SUPFAM" id="SSF51215">
    <property type="entry name" value="Regulatory protein AraC"/>
    <property type="match status" value="1"/>
</dbReference>
<dbReference type="SUPFAM" id="SSF46689">
    <property type="entry name" value="Homeodomain-like"/>
    <property type="match status" value="2"/>
</dbReference>
<dbReference type="PRINTS" id="PR00032">
    <property type="entry name" value="HTHARAC"/>
</dbReference>
<feature type="domain" description="HTH araC/xylS-type" evidence="5">
    <location>
        <begin position="198"/>
        <end position="296"/>
    </location>
</feature>
<evidence type="ECO:0000313" key="6">
    <source>
        <dbReference type="EMBL" id="MDN3241444.1"/>
    </source>
</evidence>
<name>A0ABT7YUA9_9ACTN</name>
<protein>
    <submittedName>
        <fullName evidence="7">AraC family transcriptional regulator</fullName>
    </submittedName>
</protein>
<dbReference type="PROSITE" id="PS01124">
    <property type="entry name" value="HTH_ARAC_FAMILY_2"/>
    <property type="match status" value="1"/>
</dbReference>
<keyword evidence="3" id="KW-0010">Activator</keyword>
<dbReference type="CDD" id="cd06986">
    <property type="entry name" value="cupin_MmsR-like_N"/>
    <property type="match status" value="1"/>
</dbReference>
<evidence type="ECO:0000256" key="1">
    <source>
        <dbReference type="ARBA" id="ARBA00023015"/>
    </source>
</evidence>
<dbReference type="Pfam" id="PF12833">
    <property type="entry name" value="HTH_18"/>
    <property type="match status" value="1"/>
</dbReference>
<evidence type="ECO:0000313" key="7">
    <source>
        <dbReference type="EMBL" id="MDN3242231.1"/>
    </source>
</evidence>
<dbReference type="PANTHER" id="PTHR46796">
    <property type="entry name" value="HTH-TYPE TRANSCRIPTIONAL ACTIVATOR RHAS-RELATED"/>
    <property type="match status" value="1"/>
</dbReference>
<reference evidence="7" key="1">
    <citation type="submission" date="2023-06" db="EMBL/GenBank/DDBJ databases">
        <title>Gycomyces niveus sp.nov., a novel actinomycete isolated from soil in Shouguang.</title>
        <authorList>
            <person name="Yang X."/>
            <person name="Zhao J."/>
        </authorList>
    </citation>
    <scope>NUCLEOTIDE SEQUENCE</scope>
    <source>
        <strain evidence="7">NEAU C2</strain>
    </source>
</reference>
<comment type="caution">
    <text evidence="7">The sequence shown here is derived from an EMBL/GenBank/DDBJ whole genome shotgun (WGS) entry which is preliminary data.</text>
</comment>
<proteinExistence type="predicted"/>
<dbReference type="Proteomes" id="UP001171902">
    <property type="component" value="Unassembled WGS sequence"/>
</dbReference>
<keyword evidence="8" id="KW-1185">Reference proteome</keyword>
<keyword evidence="4" id="KW-0804">Transcription</keyword>
<dbReference type="Pfam" id="PF02311">
    <property type="entry name" value="AraC_binding"/>
    <property type="match status" value="1"/>
</dbReference>
<accession>A0ABT7YUA9</accession>
<sequence length="302" mass="32071">MDETTVADGLGMIQDGFTGQRMLAVPRAAVAKALRHPVTAKLTVTDAGYFPHAVRHGRERPRGAREHLLLVCTDGVGWCRTGDARFTVSRGGAMVLPADRPHAYGASENAPWTLWWFHFTGADAADLVRAAHAATGGPVTHLRDPAPVASLVSQAIDALDSGLTTSSLVTAAGAAWHALAQVIATGRRAPGAGMSPLERAAEHLRATSPHRTSVAALASMVGLSPSQLNAIFRERLGVTPLQFQVELRMKRARELLDGTDLAVAAVARETGYGDPMYFSRQFARIHGMAPSAYRIRSSGAQA</sequence>
<dbReference type="Gene3D" id="1.10.10.60">
    <property type="entry name" value="Homeodomain-like"/>
    <property type="match status" value="2"/>
</dbReference>
<dbReference type="Gene3D" id="2.60.120.280">
    <property type="entry name" value="Regulatory protein AraC"/>
    <property type="match status" value="1"/>
</dbReference>
<dbReference type="InterPro" id="IPR018062">
    <property type="entry name" value="HTH_AraC-typ_CS"/>
</dbReference>
<gene>
    <name evidence="6" type="ORF">QWI33_17105</name>
    <name evidence="7" type="ORF">QWI33_21105</name>
</gene>
<evidence type="ECO:0000259" key="5">
    <source>
        <dbReference type="PROSITE" id="PS01124"/>
    </source>
</evidence>
<evidence type="ECO:0000256" key="4">
    <source>
        <dbReference type="ARBA" id="ARBA00023163"/>
    </source>
</evidence>
<dbReference type="InterPro" id="IPR003313">
    <property type="entry name" value="AraC-bd"/>
</dbReference>
<evidence type="ECO:0000313" key="8">
    <source>
        <dbReference type="Proteomes" id="UP001171902"/>
    </source>
</evidence>
<organism evidence="7 8">
    <name type="scientific">Glycomyces tritici</name>
    <dbReference type="NCBI Taxonomy" id="2665176"/>
    <lineage>
        <taxon>Bacteria</taxon>
        <taxon>Bacillati</taxon>
        <taxon>Actinomycetota</taxon>
        <taxon>Actinomycetes</taxon>
        <taxon>Glycomycetales</taxon>
        <taxon>Glycomycetaceae</taxon>
        <taxon>Glycomyces</taxon>
    </lineage>
</organism>
<dbReference type="PANTHER" id="PTHR46796:SF7">
    <property type="entry name" value="ARAC FAMILY TRANSCRIPTIONAL REGULATOR"/>
    <property type="match status" value="1"/>
</dbReference>
<dbReference type="RefSeq" id="WP_289958353.1">
    <property type="nucleotide sequence ID" value="NZ_JAUEMJ010000005.1"/>
</dbReference>
<dbReference type="SMART" id="SM00342">
    <property type="entry name" value="HTH_ARAC"/>
    <property type="match status" value="1"/>
</dbReference>
<evidence type="ECO:0000256" key="3">
    <source>
        <dbReference type="ARBA" id="ARBA00023159"/>
    </source>
</evidence>
<dbReference type="PROSITE" id="PS00041">
    <property type="entry name" value="HTH_ARAC_FAMILY_1"/>
    <property type="match status" value="1"/>
</dbReference>
<dbReference type="InterPro" id="IPR050204">
    <property type="entry name" value="AraC_XylS_family_regulators"/>
</dbReference>
<dbReference type="InterPro" id="IPR018060">
    <property type="entry name" value="HTH_AraC"/>
</dbReference>
<evidence type="ECO:0000256" key="2">
    <source>
        <dbReference type="ARBA" id="ARBA00023125"/>
    </source>
</evidence>
<dbReference type="EMBL" id="JAUEMJ010000005">
    <property type="protein sequence ID" value="MDN3241444.1"/>
    <property type="molecule type" value="Genomic_DNA"/>
</dbReference>
<dbReference type="InterPro" id="IPR020449">
    <property type="entry name" value="Tscrpt_reg_AraC-type_HTH"/>
</dbReference>